<sequence>MLLFYDLVPRAGGPTFSPATTPVRLALLHKGISFEVVELTYKQLRLDGWGDKAGRDNEGTATVRLKGRATVPFIQREDGSFIRDSTTIIKWLDKEYPDKPCIFLPDAPLPVDTASQGYLSAVDHAVELRRTLFSRDAYIALFMLYAPKMTAMMEKDDSDNDYDYFTSDERLGDGFWKTCLDADPGAHFSSPRIDAILSSPPGRQFLASSTTPGYDDFSVMGVVRMLAGTSAENYARTFGRGKVGEWVQKMNERFADGEGGMRAVTQKDPK</sequence>
<reference evidence="1" key="2">
    <citation type="journal article" date="2022" name="New Phytol.">
        <title>Evolutionary transition to the ectomycorrhizal habit in the genomes of a hyperdiverse lineage of mushroom-forming fungi.</title>
        <authorList>
            <person name="Looney B."/>
            <person name="Miyauchi S."/>
            <person name="Morin E."/>
            <person name="Drula E."/>
            <person name="Courty P.E."/>
            <person name="Kohler A."/>
            <person name="Kuo A."/>
            <person name="LaButti K."/>
            <person name="Pangilinan J."/>
            <person name="Lipzen A."/>
            <person name="Riley R."/>
            <person name="Andreopoulos W."/>
            <person name="He G."/>
            <person name="Johnson J."/>
            <person name="Nolan M."/>
            <person name="Tritt A."/>
            <person name="Barry K.W."/>
            <person name="Grigoriev I.V."/>
            <person name="Nagy L.G."/>
            <person name="Hibbett D."/>
            <person name="Henrissat B."/>
            <person name="Matheny P.B."/>
            <person name="Labbe J."/>
            <person name="Martin F.M."/>
        </authorList>
    </citation>
    <scope>NUCLEOTIDE SEQUENCE</scope>
    <source>
        <strain evidence="1">EC-137</strain>
    </source>
</reference>
<keyword evidence="2" id="KW-1185">Reference proteome</keyword>
<proteinExistence type="predicted"/>
<organism evidence="1 2">
    <name type="scientific">Vararia minispora EC-137</name>
    <dbReference type="NCBI Taxonomy" id="1314806"/>
    <lineage>
        <taxon>Eukaryota</taxon>
        <taxon>Fungi</taxon>
        <taxon>Dikarya</taxon>
        <taxon>Basidiomycota</taxon>
        <taxon>Agaricomycotina</taxon>
        <taxon>Agaricomycetes</taxon>
        <taxon>Russulales</taxon>
        <taxon>Lachnocladiaceae</taxon>
        <taxon>Vararia</taxon>
    </lineage>
</organism>
<name>A0ACB8Q9B5_9AGAM</name>
<dbReference type="EMBL" id="MU273764">
    <property type="protein sequence ID" value="KAI0028317.1"/>
    <property type="molecule type" value="Genomic_DNA"/>
</dbReference>
<reference evidence="1" key="1">
    <citation type="submission" date="2021-02" db="EMBL/GenBank/DDBJ databases">
        <authorList>
            <consortium name="DOE Joint Genome Institute"/>
            <person name="Ahrendt S."/>
            <person name="Looney B.P."/>
            <person name="Miyauchi S."/>
            <person name="Morin E."/>
            <person name="Drula E."/>
            <person name="Courty P.E."/>
            <person name="Chicoki N."/>
            <person name="Fauchery L."/>
            <person name="Kohler A."/>
            <person name="Kuo A."/>
            <person name="Labutti K."/>
            <person name="Pangilinan J."/>
            <person name="Lipzen A."/>
            <person name="Riley R."/>
            <person name="Andreopoulos W."/>
            <person name="He G."/>
            <person name="Johnson J."/>
            <person name="Barry K.W."/>
            <person name="Grigoriev I.V."/>
            <person name="Nagy L."/>
            <person name="Hibbett D."/>
            <person name="Henrissat B."/>
            <person name="Matheny P.B."/>
            <person name="Labbe J."/>
            <person name="Martin F."/>
        </authorList>
    </citation>
    <scope>NUCLEOTIDE SEQUENCE</scope>
    <source>
        <strain evidence="1">EC-137</strain>
    </source>
</reference>
<comment type="caution">
    <text evidence="1">The sequence shown here is derived from an EMBL/GenBank/DDBJ whole genome shotgun (WGS) entry which is preliminary data.</text>
</comment>
<evidence type="ECO:0000313" key="1">
    <source>
        <dbReference type="EMBL" id="KAI0028317.1"/>
    </source>
</evidence>
<protein>
    <submittedName>
        <fullName evidence="1">Uncharacterized protein</fullName>
    </submittedName>
</protein>
<gene>
    <name evidence="1" type="ORF">K488DRAFT_89851</name>
</gene>
<dbReference type="Proteomes" id="UP000814128">
    <property type="component" value="Unassembled WGS sequence"/>
</dbReference>
<accession>A0ACB8Q9B5</accession>
<evidence type="ECO:0000313" key="2">
    <source>
        <dbReference type="Proteomes" id="UP000814128"/>
    </source>
</evidence>